<accession>J9GGH5</accession>
<comment type="caution">
    <text evidence="1">The sequence shown here is derived from an EMBL/GenBank/DDBJ whole genome shotgun (WGS) entry which is preliminary data.</text>
</comment>
<sequence length="77" mass="8577">MIVRTLRLSAKLNAIVSLTEIGKVRHPVRHHEFDEVVHSMTIHLDRVVKNAVPLVRFDVAIALGGNNGCEVPREPGF</sequence>
<name>J9GGH5_9ZZZZ</name>
<evidence type="ECO:0000313" key="1">
    <source>
        <dbReference type="EMBL" id="EJW98464.1"/>
    </source>
</evidence>
<dbReference type="AlphaFoldDB" id="J9GGH5"/>
<organism evidence="1">
    <name type="scientific">gut metagenome</name>
    <dbReference type="NCBI Taxonomy" id="749906"/>
    <lineage>
        <taxon>unclassified sequences</taxon>
        <taxon>metagenomes</taxon>
        <taxon>organismal metagenomes</taxon>
    </lineage>
</organism>
<proteinExistence type="predicted"/>
<reference evidence="1" key="1">
    <citation type="journal article" date="2012" name="PLoS ONE">
        <title>Gene sets for utilization of primary and secondary nutrition supplies in the distal gut of endangered iberian lynx.</title>
        <authorList>
            <person name="Alcaide M."/>
            <person name="Messina E."/>
            <person name="Richter M."/>
            <person name="Bargiela R."/>
            <person name="Peplies J."/>
            <person name="Huws S.A."/>
            <person name="Newbold C.J."/>
            <person name="Golyshin P.N."/>
            <person name="Simon M.A."/>
            <person name="Lopez G."/>
            <person name="Yakimov M.M."/>
            <person name="Ferrer M."/>
        </authorList>
    </citation>
    <scope>NUCLEOTIDE SEQUENCE</scope>
</reference>
<gene>
    <name evidence="1" type="ORF">EVA_13428</name>
</gene>
<protein>
    <submittedName>
        <fullName evidence="1">Uncharacterized protein</fullName>
    </submittedName>
</protein>
<dbReference type="EMBL" id="AMCI01004253">
    <property type="protein sequence ID" value="EJW98464.1"/>
    <property type="molecule type" value="Genomic_DNA"/>
</dbReference>